<protein>
    <submittedName>
        <fullName evidence="12">Glycoside hydrolase family 16 protein</fullName>
    </submittedName>
</protein>
<organism evidence="12 13">
    <name type="scientific">Fistulina hepatica ATCC 64428</name>
    <dbReference type="NCBI Taxonomy" id="1128425"/>
    <lineage>
        <taxon>Eukaryota</taxon>
        <taxon>Fungi</taxon>
        <taxon>Dikarya</taxon>
        <taxon>Basidiomycota</taxon>
        <taxon>Agaricomycotina</taxon>
        <taxon>Agaricomycetes</taxon>
        <taxon>Agaricomycetidae</taxon>
        <taxon>Agaricales</taxon>
        <taxon>Fistulinaceae</taxon>
        <taxon>Fistulina</taxon>
    </lineage>
</organism>
<dbReference type="Gene3D" id="2.60.120.200">
    <property type="match status" value="2"/>
</dbReference>
<sequence length="605" mass="66623">MASEFGSRTKTHFSSSSSLPHRGSSLQPAFVVSGSVLHSSGSNSTLHEGSPYEVATLVSKTSQSHQSLAPSIADKFSLSADPAQWGSNLSPDNPEPDDYLHNPDPRRDRRSDVAGTLFTIRGFMNLGCLCLLCASLLTLFAGYPIISYVNKKTSRHTSIIFHDNSKLPDIPGKWNLVDDDTPDEVRTRFGYNDDSHEYHVVFSDEFNQGGRTFWPGDDPYWEALDLHYWQTNNIEWYSPEAIATSNGSLEITLSAKPMNGRNYTGGMMSSWNKFCFTGGIIETSVMLPGNNEIIGLWPAIWTMGNLGRAGYGASLDGMWPYTYDACDVGTVANQTKNGEPYAATINGDKSHGDVLSYLPGQRLSRCTCTGDSHPGPVHSDGTYVGRAAPEIDVFEAQISKDVGYVSQSCQWGPFNYEYAWFNTSENLIIPNASISKLNTYTGGIYQQATSVVSKTAQHCYENEGGCFAVYGFEYVPGFDDAYISWINNGALAWTLNVAGMGADDRVEIAARPVPQEPMYIIANLGMSTNFGYVDLDHLTFPTTMRIDYIRVYQRSDRLNIGCDPDDFPTAAYIAKYSEAYSNSNLTTWVGDYGQVNPGNSFLDQC</sequence>
<keyword evidence="13" id="KW-1185">Reference proteome</keyword>
<feature type="compositionally biased region" description="Basic and acidic residues" evidence="9">
    <location>
        <begin position="98"/>
        <end position="110"/>
    </location>
</feature>
<dbReference type="GO" id="GO:0005886">
    <property type="term" value="C:plasma membrane"/>
    <property type="evidence" value="ECO:0007669"/>
    <property type="project" value="TreeGrafter"/>
</dbReference>
<comment type="similarity">
    <text evidence="2">Belongs to the SKN1/KRE6 family.</text>
</comment>
<dbReference type="GO" id="GO:0005789">
    <property type="term" value="C:endoplasmic reticulum membrane"/>
    <property type="evidence" value="ECO:0007669"/>
    <property type="project" value="TreeGrafter"/>
</dbReference>
<evidence type="ECO:0000256" key="4">
    <source>
        <dbReference type="ARBA" id="ARBA00022968"/>
    </source>
</evidence>
<dbReference type="FunFam" id="2.60.120.200:FF:000135">
    <property type="entry name" value="Related to KRE6-glucan synthase subunit"/>
    <property type="match status" value="1"/>
</dbReference>
<dbReference type="InterPro" id="IPR013320">
    <property type="entry name" value="ConA-like_dom_sf"/>
</dbReference>
<dbReference type="EMBL" id="KN882046">
    <property type="protein sequence ID" value="KIY45768.1"/>
    <property type="molecule type" value="Genomic_DNA"/>
</dbReference>
<gene>
    <name evidence="12" type="ORF">FISHEDRAFT_76316</name>
</gene>
<evidence type="ECO:0000256" key="10">
    <source>
        <dbReference type="SAM" id="Phobius"/>
    </source>
</evidence>
<evidence type="ECO:0000256" key="6">
    <source>
        <dbReference type="ARBA" id="ARBA00023136"/>
    </source>
</evidence>
<feature type="domain" description="GH16" evidence="11">
    <location>
        <begin position="189"/>
        <end position="557"/>
    </location>
</feature>
<dbReference type="InterPro" id="IPR000757">
    <property type="entry name" value="Beta-glucanase-like"/>
</dbReference>
<keyword evidence="6 10" id="KW-0472">Membrane</keyword>
<dbReference type="InterPro" id="IPR005629">
    <property type="entry name" value="Skn1/Kre6/Sbg1"/>
</dbReference>
<dbReference type="PANTHER" id="PTHR31361">
    <property type="entry name" value="BETA-GLUCAN SYNTHESIS-ASSOCIATED PROTEIN KRE6-RELATED"/>
    <property type="match status" value="1"/>
</dbReference>
<evidence type="ECO:0000259" key="11">
    <source>
        <dbReference type="PROSITE" id="PS51762"/>
    </source>
</evidence>
<accession>A0A0D7A4K9</accession>
<keyword evidence="7" id="KW-0325">Glycoprotein</keyword>
<proteinExistence type="inferred from homology"/>
<feature type="transmembrane region" description="Helical" evidence="10">
    <location>
        <begin position="126"/>
        <end position="146"/>
    </location>
</feature>
<evidence type="ECO:0000256" key="7">
    <source>
        <dbReference type="ARBA" id="ARBA00023180"/>
    </source>
</evidence>
<comment type="subcellular location">
    <subcellularLocation>
        <location evidence="1">Membrane</location>
        <topology evidence="1">Single-pass type II membrane protein</topology>
    </subcellularLocation>
</comment>
<evidence type="ECO:0000256" key="5">
    <source>
        <dbReference type="ARBA" id="ARBA00022989"/>
    </source>
</evidence>
<dbReference type="GO" id="GO:0006078">
    <property type="term" value="P:(1-&gt;6)-beta-D-glucan biosynthetic process"/>
    <property type="evidence" value="ECO:0007669"/>
    <property type="project" value="TreeGrafter"/>
</dbReference>
<evidence type="ECO:0000256" key="8">
    <source>
        <dbReference type="ARBA" id="ARBA00023316"/>
    </source>
</evidence>
<dbReference type="FunFam" id="2.60.120.200:FF:000259">
    <property type="entry name" value="Chromosome 9, whole genome shotgun sequence"/>
    <property type="match status" value="1"/>
</dbReference>
<dbReference type="Proteomes" id="UP000054144">
    <property type="component" value="Unassembled WGS sequence"/>
</dbReference>
<evidence type="ECO:0000256" key="9">
    <source>
        <dbReference type="SAM" id="MobiDB-lite"/>
    </source>
</evidence>
<name>A0A0D7A4K9_9AGAR</name>
<dbReference type="GO" id="GO:0031505">
    <property type="term" value="P:fungal-type cell wall organization"/>
    <property type="evidence" value="ECO:0007669"/>
    <property type="project" value="TreeGrafter"/>
</dbReference>
<keyword evidence="12" id="KW-0378">Hydrolase</keyword>
<evidence type="ECO:0000313" key="13">
    <source>
        <dbReference type="Proteomes" id="UP000054144"/>
    </source>
</evidence>
<keyword evidence="5 10" id="KW-1133">Transmembrane helix</keyword>
<feature type="region of interest" description="Disordered" evidence="9">
    <location>
        <begin position="84"/>
        <end position="110"/>
    </location>
</feature>
<feature type="region of interest" description="Disordered" evidence="9">
    <location>
        <begin position="1"/>
        <end position="25"/>
    </location>
</feature>
<keyword evidence="8" id="KW-0961">Cell wall biogenesis/degradation</keyword>
<dbReference type="AlphaFoldDB" id="A0A0D7A4K9"/>
<evidence type="ECO:0000256" key="1">
    <source>
        <dbReference type="ARBA" id="ARBA00004606"/>
    </source>
</evidence>
<keyword evidence="4" id="KW-0735">Signal-anchor</keyword>
<evidence type="ECO:0000256" key="3">
    <source>
        <dbReference type="ARBA" id="ARBA00022692"/>
    </source>
</evidence>
<dbReference type="PROSITE" id="PS51762">
    <property type="entry name" value="GH16_2"/>
    <property type="match status" value="1"/>
</dbReference>
<keyword evidence="3 10" id="KW-0812">Transmembrane</keyword>
<dbReference type="Pfam" id="PF03935">
    <property type="entry name" value="SKN1_KRE6_Sbg1"/>
    <property type="match status" value="1"/>
</dbReference>
<dbReference type="OrthoDB" id="412647at2759"/>
<reference evidence="12 13" key="1">
    <citation type="journal article" date="2015" name="Fungal Genet. Biol.">
        <title>Evolution of novel wood decay mechanisms in Agaricales revealed by the genome sequences of Fistulina hepatica and Cylindrobasidium torrendii.</title>
        <authorList>
            <person name="Floudas D."/>
            <person name="Held B.W."/>
            <person name="Riley R."/>
            <person name="Nagy L.G."/>
            <person name="Koehler G."/>
            <person name="Ransdell A.S."/>
            <person name="Younus H."/>
            <person name="Chow J."/>
            <person name="Chiniquy J."/>
            <person name="Lipzen A."/>
            <person name="Tritt A."/>
            <person name="Sun H."/>
            <person name="Haridas S."/>
            <person name="LaButti K."/>
            <person name="Ohm R.A."/>
            <person name="Kues U."/>
            <person name="Blanchette R.A."/>
            <person name="Grigoriev I.V."/>
            <person name="Minto R.E."/>
            <person name="Hibbett D.S."/>
        </authorList>
    </citation>
    <scope>NUCLEOTIDE SEQUENCE [LARGE SCALE GENOMIC DNA]</scope>
    <source>
        <strain evidence="12 13">ATCC 64428</strain>
    </source>
</reference>
<dbReference type="SUPFAM" id="SSF49899">
    <property type="entry name" value="Concanavalin A-like lectins/glucanases"/>
    <property type="match status" value="1"/>
</dbReference>
<evidence type="ECO:0000313" key="12">
    <source>
        <dbReference type="EMBL" id="KIY45768.1"/>
    </source>
</evidence>
<dbReference type="PANTHER" id="PTHR31361:SF1">
    <property type="entry name" value="BETA-GLUCAN SYNTHESIS-ASSOCIATED PROTEIN KRE6-RELATED"/>
    <property type="match status" value="1"/>
</dbReference>
<evidence type="ECO:0000256" key="2">
    <source>
        <dbReference type="ARBA" id="ARBA00010962"/>
    </source>
</evidence>
<dbReference type="GO" id="GO:0015926">
    <property type="term" value="F:glucosidase activity"/>
    <property type="evidence" value="ECO:0007669"/>
    <property type="project" value="TreeGrafter"/>
</dbReference>